<keyword evidence="3" id="KW-1185">Reference proteome</keyword>
<reference evidence="2 3" key="1">
    <citation type="journal article" date="2021" name="Nat. Commun.">
        <title>Incipient diploidization of the medicinal plant Perilla within 10,000 years.</title>
        <authorList>
            <person name="Zhang Y."/>
            <person name="Shen Q."/>
            <person name="Leng L."/>
            <person name="Zhang D."/>
            <person name="Chen S."/>
            <person name="Shi Y."/>
            <person name="Ning Z."/>
            <person name="Chen S."/>
        </authorList>
    </citation>
    <scope>NUCLEOTIDE SEQUENCE [LARGE SCALE GENOMIC DNA]</scope>
    <source>
        <strain evidence="3">cv. PC099</strain>
    </source>
</reference>
<evidence type="ECO:0000313" key="2">
    <source>
        <dbReference type="EMBL" id="KAH6756528.1"/>
    </source>
</evidence>
<dbReference type="Proteomes" id="UP001190926">
    <property type="component" value="Unassembled WGS sequence"/>
</dbReference>
<evidence type="ECO:0000313" key="3">
    <source>
        <dbReference type="Proteomes" id="UP001190926"/>
    </source>
</evidence>
<dbReference type="EMBL" id="SDAM02029553">
    <property type="protein sequence ID" value="KAH6756528.1"/>
    <property type="molecule type" value="Genomic_DNA"/>
</dbReference>
<proteinExistence type="predicted"/>
<name>A0AAD4IPS9_PERFH</name>
<accession>A0AAD4IPS9</accession>
<dbReference type="AlphaFoldDB" id="A0AAD4IPS9"/>
<evidence type="ECO:0000256" key="1">
    <source>
        <dbReference type="SAM" id="MobiDB-lite"/>
    </source>
</evidence>
<protein>
    <submittedName>
        <fullName evidence="2">Uncharacterized protein</fullName>
    </submittedName>
</protein>
<dbReference type="PANTHER" id="PTHR33696">
    <property type="entry name" value="T22J18.15-RELATED"/>
    <property type="match status" value="1"/>
</dbReference>
<comment type="caution">
    <text evidence="2">The sequence shown here is derived from an EMBL/GenBank/DDBJ whole genome shotgun (WGS) entry which is preliminary data.</text>
</comment>
<gene>
    <name evidence="2" type="ORF">C2S53_002216</name>
</gene>
<dbReference type="PANTHER" id="PTHR33696:SF3">
    <property type="entry name" value="FLZ-TYPE DOMAIN-CONTAINING PROTEIN"/>
    <property type="match status" value="1"/>
</dbReference>
<sequence>MMSSKVHSQRNIPFSWENEPGVSKAAPPQHHHRDVVLPPKLPPPPCPAENSRVSYHDMNIPLPPCAFQPPSRSFSKKGIKKIDDPFLIAYREVTKSTRKGKGVGANKEDQRFGVIMKKNMSIFSCKQSSCSVVEDSVVRFSQLPISRSSSRSD</sequence>
<feature type="region of interest" description="Disordered" evidence="1">
    <location>
        <begin position="1"/>
        <end position="52"/>
    </location>
</feature>
<feature type="compositionally biased region" description="Polar residues" evidence="1">
    <location>
        <begin position="1"/>
        <end position="12"/>
    </location>
</feature>
<organism evidence="2 3">
    <name type="scientific">Perilla frutescens var. hirtella</name>
    <name type="common">Perilla citriodora</name>
    <name type="synonym">Perilla setoyensis</name>
    <dbReference type="NCBI Taxonomy" id="608512"/>
    <lineage>
        <taxon>Eukaryota</taxon>
        <taxon>Viridiplantae</taxon>
        <taxon>Streptophyta</taxon>
        <taxon>Embryophyta</taxon>
        <taxon>Tracheophyta</taxon>
        <taxon>Spermatophyta</taxon>
        <taxon>Magnoliopsida</taxon>
        <taxon>eudicotyledons</taxon>
        <taxon>Gunneridae</taxon>
        <taxon>Pentapetalae</taxon>
        <taxon>asterids</taxon>
        <taxon>lamiids</taxon>
        <taxon>Lamiales</taxon>
        <taxon>Lamiaceae</taxon>
        <taxon>Nepetoideae</taxon>
        <taxon>Elsholtzieae</taxon>
        <taxon>Perilla</taxon>
    </lineage>
</organism>